<organism evidence="1 2">
    <name type="scientific">Durusdinium trenchii</name>
    <dbReference type="NCBI Taxonomy" id="1381693"/>
    <lineage>
        <taxon>Eukaryota</taxon>
        <taxon>Sar</taxon>
        <taxon>Alveolata</taxon>
        <taxon>Dinophyceae</taxon>
        <taxon>Suessiales</taxon>
        <taxon>Symbiodiniaceae</taxon>
        <taxon>Durusdinium</taxon>
    </lineage>
</organism>
<proteinExistence type="predicted"/>
<protein>
    <recommendedName>
        <fullName evidence="3">EF-hand domain-containing protein</fullName>
    </recommendedName>
</protein>
<gene>
    <name evidence="1" type="ORF">SCF082_LOCUS25641</name>
</gene>
<dbReference type="EMBL" id="CAXAMM010019313">
    <property type="protein sequence ID" value="CAK9045379.1"/>
    <property type="molecule type" value="Genomic_DNA"/>
</dbReference>
<name>A0ABP0M3P7_9DINO</name>
<reference evidence="1 2" key="1">
    <citation type="submission" date="2024-02" db="EMBL/GenBank/DDBJ databases">
        <authorList>
            <person name="Chen Y."/>
            <person name="Shah S."/>
            <person name="Dougan E. K."/>
            <person name="Thang M."/>
            <person name="Chan C."/>
        </authorList>
    </citation>
    <scope>NUCLEOTIDE SEQUENCE [LARGE SCALE GENOMIC DNA]</scope>
</reference>
<evidence type="ECO:0008006" key="3">
    <source>
        <dbReference type="Google" id="ProtNLM"/>
    </source>
</evidence>
<comment type="caution">
    <text evidence="1">The sequence shown here is derived from an EMBL/GenBank/DDBJ whole genome shotgun (WGS) entry which is preliminary data.</text>
</comment>
<sequence length="132" mass="15722">MRKVKGPEKSPVHASDMSDFDIFQKSFFTVQEHLTRRRRRLERQLCEEYHLTTEQIEEFRADLVPLDFLFRRFDRHGQRLLSEKEVLNLLVACGADARLLRSDLMSVLIEFLWQNTGPPWFQGLDMKMLKVP</sequence>
<keyword evidence="2" id="KW-1185">Reference proteome</keyword>
<accession>A0ABP0M3P7</accession>
<dbReference type="Proteomes" id="UP001642464">
    <property type="component" value="Unassembled WGS sequence"/>
</dbReference>
<evidence type="ECO:0000313" key="1">
    <source>
        <dbReference type="EMBL" id="CAK9045379.1"/>
    </source>
</evidence>
<evidence type="ECO:0000313" key="2">
    <source>
        <dbReference type="Proteomes" id="UP001642464"/>
    </source>
</evidence>